<dbReference type="PANTHER" id="PTHR47485:SF1">
    <property type="entry name" value="THYLAKOID LUMENAL 17.4 KDA PROTEIN, CHLOROPLASTIC"/>
    <property type="match status" value="1"/>
</dbReference>
<dbReference type="PANTHER" id="PTHR47485">
    <property type="entry name" value="THYLAKOID LUMENAL 17.4 KDA PROTEIN, CHLOROPLASTIC"/>
    <property type="match status" value="1"/>
</dbReference>
<comment type="caution">
    <text evidence="2">The sequence shown here is derived from an EMBL/GenBank/DDBJ whole genome shotgun (WGS) entry which is preliminary data.</text>
</comment>
<accession>A0A6B3N6D5</accession>
<gene>
    <name evidence="2" type="ORF">F6J89_05720</name>
</gene>
<evidence type="ECO:0000256" key="1">
    <source>
        <dbReference type="ARBA" id="ARBA00022737"/>
    </source>
</evidence>
<keyword evidence="1" id="KW-0677">Repeat</keyword>
<reference evidence="2" key="1">
    <citation type="submission" date="2019-11" db="EMBL/GenBank/DDBJ databases">
        <title>Genomic insights into an expanded diversity of filamentous marine cyanobacteria reveals the extraordinary biosynthetic potential of Moorea and Okeania.</title>
        <authorList>
            <person name="Ferreira Leao T."/>
            <person name="Wang M."/>
            <person name="Moss N."/>
            <person name="Da Silva R."/>
            <person name="Sanders J."/>
            <person name="Nurk S."/>
            <person name="Gurevich A."/>
            <person name="Humphrey G."/>
            <person name="Reher R."/>
            <person name="Zhu Q."/>
            <person name="Belda-Ferre P."/>
            <person name="Glukhov E."/>
            <person name="Rex R."/>
            <person name="Dorrestein P.C."/>
            <person name="Knight R."/>
            <person name="Pevzner P."/>
            <person name="Gerwick W.H."/>
            <person name="Gerwick L."/>
        </authorList>
    </citation>
    <scope>NUCLEOTIDE SEQUENCE</scope>
    <source>
        <strain evidence="2">SIO1C4</strain>
    </source>
</reference>
<dbReference type="InterPro" id="IPR001646">
    <property type="entry name" value="5peptide_repeat"/>
</dbReference>
<dbReference type="Pfam" id="PF00805">
    <property type="entry name" value="Pentapeptide"/>
    <property type="match status" value="5"/>
</dbReference>
<proteinExistence type="predicted"/>
<sequence>MKVTEFIRQYSKGVRDFSAANLTGVNLSDAYLSGANFSDADLSKANLKGANLRGANLSRAKLNHTQISGANLSRANLTHAQLNCANLVQADLREAILTKISAVRARLVYADLAGANLREANLSGVDLRGAILRGALLSGSNLCEAKLRSAFLSLANLESASLNGADLSRSDLRASNLANSELRKVNLSCANLSCANLSTTNLRWADLSGATLSWADLSGAKLSGANLMGANLSNAHLLNASLVHADLTQARLIQANWIGADLSVATLTGAKLYAVSRCGLKAEGITCEWVDLSPDGDHSQILSLSREEAKNFFNETLPIVKIVVDAPLNINANLTLVSMYDQIAHVYPELHQPPSIEVGANRTTLIFNSNNAQLLFLAYLAIIPFQDKLATHRQIIAFLKILQSKELENSASQNNMQIRKLIAQINQAISQINGMDLIKMALELRSEDDFFNAPTHTVITNSKNQSLSVYHHPAFGKHWRKQSLLFNFDQQTFIPTTESILPPVDEIVDFLTLPQL</sequence>
<protein>
    <recommendedName>
        <fullName evidence="3">Pentapeptide repeat-containing protein</fullName>
    </recommendedName>
</protein>
<organism evidence="2">
    <name type="scientific">Symploca sp. SIO1C4</name>
    <dbReference type="NCBI Taxonomy" id="2607765"/>
    <lineage>
        <taxon>Bacteria</taxon>
        <taxon>Bacillati</taxon>
        <taxon>Cyanobacteriota</taxon>
        <taxon>Cyanophyceae</taxon>
        <taxon>Coleofasciculales</taxon>
        <taxon>Coleofasciculaceae</taxon>
        <taxon>Symploca</taxon>
    </lineage>
</organism>
<name>A0A6B3N6D5_9CYAN</name>
<evidence type="ECO:0008006" key="3">
    <source>
        <dbReference type="Google" id="ProtNLM"/>
    </source>
</evidence>
<dbReference type="Gene3D" id="2.160.20.80">
    <property type="entry name" value="E3 ubiquitin-protein ligase SopA"/>
    <property type="match status" value="2"/>
</dbReference>
<dbReference type="AlphaFoldDB" id="A0A6B3N6D5"/>
<dbReference type="EMBL" id="JAAHFQ010000075">
    <property type="protein sequence ID" value="NER27133.1"/>
    <property type="molecule type" value="Genomic_DNA"/>
</dbReference>
<evidence type="ECO:0000313" key="2">
    <source>
        <dbReference type="EMBL" id="NER27133.1"/>
    </source>
</evidence>
<dbReference type="SUPFAM" id="SSF141571">
    <property type="entry name" value="Pentapeptide repeat-like"/>
    <property type="match status" value="2"/>
</dbReference>